<dbReference type="InterPro" id="IPR014306">
    <property type="entry name" value="Hydroxyisourate_hydrolase"/>
</dbReference>
<evidence type="ECO:0000256" key="5">
    <source>
        <dbReference type="ARBA" id="ARBA00022793"/>
    </source>
</evidence>
<evidence type="ECO:0000256" key="6">
    <source>
        <dbReference type="ARBA" id="ARBA00022801"/>
    </source>
</evidence>
<dbReference type="PANTHER" id="PTHR43466:SF1">
    <property type="entry name" value="2-OXO-4-HYDROXY-4-CARBOXY-5-UREIDOIMIDAZOLINE DECARBOXYLASE-RELATED"/>
    <property type="match status" value="1"/>
</dbReference>
<protein>
    <recommendedName>
        <fullName evidence="12">Hydroxyisourate hydrolase</fullName>
    </recommendedName>
</protein>
<accession>A0AAV1HWC4</accession>
<dbReference type="Gene3D" id="1.10.3330.10">
    <property type="entry name" value="Oxo-4-hydroxy-4-carboxy-5-ureidoimidazoline decarboxylase"/>
    <property type="match status" value="1"/>
</dbReference>
<keyword evidence="7" id="KW-0456">Lyase</keyword>
<evidence type="ECO:0000259" key="8">
    <source>
        <dbReference type="Pfam" id="PF00576"/>
    </source>
</evidence>
<evidence type="ECO:0000259" key="9">
    <source>
        <dbReference type="Pfam" id="PF09349"/>
    </source>
</evidence>
<dbReference type="Pfam" id="PF09349">
    <property type="entry name" value="OHCU_decarbox"/>
    <property type="match status" value="1"/>
</dbReference>
<evidence type="ECO:0000313" key="11">
    <source>
        <dbReference type="Proteomes" id="UP001314263"/>
    </source>
</evidence>
<dbReference type="GO" id="GO:0005777">
    <property type="term" value="C:peroxisome"/>
    <property type="evidence" value="ECO:0007669"/>
    <property type="project" value="TreeGrafter"/>
</dbReference>
<dbReference type="SUPFAM" id="SSF49472">
    <property type="entry name" value="Transthyretin (synonym: prealbumin)"/>
    <property type="match status" value="1"/>
</dbReference>
<dbReference type="PANTHER" id="PTHR43466">
    <property type="entry name" value="2-OXO-4-HYDROXY-4-CARBOXY-5-UREIDOIMIDAZOLINE DECARBOXYLASE-RELATED"/>
    <property type="match status" value="1"/>
</dbReference>
<comment type="catalytic activity">
    <reaction evidence="1">
        <text>5-hydroxyisourate + H2O = 5-hydroxy-2-oxo-4-ureido-2,5-dihydro-1H-imidazole-5-carboxylate + H(+)</text>
        <dbReference type="Rhea" id="RHEA:23736"/>
        <dbReference type="ChEBI" id="CHEBI:15377"/>
        <dbReference type="ChEBI" id="CHEBI:15378"/>
        <dbReference type="ChEBI" id="CHEBI:18072"/>
        <dbReference type="ChEBI" id="CHEBI:58639"/>
        <dbReference type="EC" id="3.5.2.17"/>
    </reaction>
</comment>
<comment type="catalytic activity">
    <reaction evidence="2">
        <text>5-hydroxy-2-oxo-4-ureido-2,5-dihydro-1H-imidazole-5-carboxylate + H(+) = (S)-allantoin + CO2</text>
        <dbReference type="Rhea" id="RHEA:26301"/>
        <dbReference type="ChEBI" id="CHEBI:15378"/>
        <dbReference type="ChEBI" id="CHEBI:15678"/>
        <dbReference type="ChEBI" id="CHEBI:16526"/>
        <dbReference type="ChEBI" id="CHEBI:58639"/>
        <dbReference type="EC" id="4.1.1.97"/>
    </reaction>
</comment>
<proteinExistence type="predicted"/>
<dbReference type="Gene3D" id="2.60.40.180">
    <property type="entry name" value="Transthyretin/hydroxyisourate hydrolase domain"/>
    <property type="match status" value="1"/>
</dbReference>
<keyword evidence="6" id="KW-0378">Hydrolase</keyword>
<keyword evidence="4" id="KW-0659">Purine metabolism</keyword>
<gene>
    <name evidence="10" type="ORF">CVIRNUC_002244</name>
</gene>
<dbReference type="SUPFAM" id="SSF158694">
    <property type="entry name" value="UraD-Like"/>
    <property type="match status" value="1"/>
</dbReference>
<evidence type="ECO:0000256" key="3">
    <source>
        <dbReference type="ARBA" id="ARBA00004754"/>
    </source>
</evidence>
<dbReference type="GO" id="GO:0051997">
    <property type="term" value="F:2-oxo-4-hydroxy-4-carboxy-5-ureidoimidazoline decarboxylase activity"/>
    <property type="evidence" value="ECO:0007669"/>
    <property type="project" value="UniProtKB-EC"/>
</dbReference>
<dbReference type="InterPro" id="IPR023416">
    <property type="entry name" value="Transthyretin/HIU_hydrolase_d"/>
</dbReference>
<keyword evidence="11" id="KW-1185">Reference proteome</keyword>
<evidence type="ECO:0000256" key="1">
    <source>
        <dbReference type="ARBA" id="ARBA00001043"/>
    </source>
</evidence>
<dbReference type="Pfam" id="PF00576">
    <property type="entry name" value="Transthyretin"/>
    <property type="match status" value="1"/>
</dbReference>
<dbReference type="GO" id="GO:0033971">
    <property type="term" value="F:hydroxyisourate hydrolase activity"/>
    <property type="evidence" value="ECO:0007669"/>
    <property type="project" value="UniProtKB-EC"/>
</dbReference>
<dbReference type="Proteomes" id="UP001314263">
    <property type="component" value="Unassembled WGS sequence"/>
</dbReference>
<evidence type="ECO:0000256" key="4">
    <source>
        <dbReference type="ARBA" id="ARBA00022631"/>
    </source>
</evidence>
<reference evidence="10 11" key="1">
    <citation type="submission" date="2023-10" db="EMBL/GenBank/DDBJ databases">
        <authorList>
            <person name="Maclean D."/>
            <person name="Macfadyen A."/>
        </authorList>
    </citation>
    <scope>NUCLEOTIDE SEQUENCE [LARGE SCALE GENOMIC DNA]</scope>
</reference>
<name>A0AAV1HWC4_9CHLO</name>
<sequence length="270" mass="29695">MTPAGLQLPVTAWQSALAAHPRIGDVAALKKKYDAFNDHSQQEQAGASQAPLHTLQELADMNQRYEAKFGHIFIICASGKYNNEPHAELAVAAAEQMKITELRLQKLITDRMPPAPTLWDGPIAAVTRRAGLLKAQLAGDKPGLRSPVTSHMLDTAAGRPAEGVPIRLERLCTGSSSAWEALGEGCTNADGRVGDLLPPSDFIQAGTYRITFQLREYVQRQRAKHGAFFAEQPFYPEASVTFQITPQQTREHFHIPLTWSPYGYSTYRGS</sequence>
<feature type="domain" description="Oxo-4-hydroxy-4-carboxy-5-ureidoimidazoline decarboxylase" evidence="9">
    <location>
        <begin position="7"/>
        <end position="105"/>
    </location>
</feature>
<dbReference type="InterPro" id="IPR036817">
    <property type="entry name" value="Transthyretin/HIU_hydrolase_sf"/>
</dbReference>
<comment type="pathway">
    <text evidence="3">Purine metabolism; urate degradation; (S)-allantoin from urate: step 3/3.</text>
</comment>
<dbReference type="GO" id="GO:0019628">
    <property type="term" value="P:urate catabolic process"/>
    <property type="evidence" value="ECO:0007669"/>
    <property type="project" value="TreeGrafter"/>
</dbReference>
<dbReference type="AlphaFoldDB" id="A0AAV1HWC4"/>
<evidence type="ECO:0000256" key="7">
    <source>
        <dbReference type="ARBA" id="ARBA00023239"/>
    </source>
</evidence>
<evidence type="ECO:0008006" key="12">
    <source>
        <dbReference type="Google" id="ProtNLM"/>
    </source>
</evidence>
<evidence type="ECO:0000313" key="10">
    <source>
        <dbReference type="EMBL" id="CAK0753756.1"/>
    </source>
</evidence>
<comment type="caution">
    <text evidence="10">The sequence shown here is derived from an EMBL/GenBank/DDBJ whole genome shotgun (WGS) entry which is preliminary data.</text>
</comment>
<dbReference type="InterPro" id="IPR036778">
    <property type="entry name" value="OHCU_decarboxylase_sf"/>
</dbReference>
<organism evidence="10 11">
    <name type="scientific">Coccomyxa viridis</name>
    <dbReference type="NCBI Taxonomy" id="1274662"/>
    <lineage>
        <taxon>Eukaryota</taxon>
        <taxon>Viridiplantae</taxon>
        <taxon>Chlorophyta</taxon>
        <taxon>core chlorophytes</taxon>
        <taxon>Trebouxiophyceae</taxon>
        <taxon>Trebouxiophyceae incertae sedis</taxon>
        <taxon>Coccomyxaceae</taxon>
        <taxon>Coccomyxa</taxon>
    </lineage>
</organism>
<dbReference type="NCBIfam" id="TIGR02962">
    <property type="entry name" value="hdxy_isourate"/>
    <property type="match status" value="1"/>
</dbReference>
<dbReference type="GO" id="GO:0006144">
    <property type="term" value="P:purine nucleobase metabolic process"/>
    <property type="evidence" value="ECO:0007669"/>
    <property type="project" value="UniProtKB-KW"/>
</dbReference>
<dbReference type="InterPro" id="IPR018020">
    <property type="entry name" value="OHCU_decarboxylase"/>
</dbReference>
<dbReference type="CDD" id="cd05822">
    <property type="entry name" value="TLP_HIUase"/>
    <property type="match status" value="1"/>
</dbReference>
<feature type="domain" description="Transthyretin/hydroxyisourate hydrolase" evidence="8">
    <location>
        <begin position="148"/>
        <end position="269"/>
    </location>
</feature>
<evidence type="ECO:0000256" key="2">
    <source>
        <dbReference type="ARBA" id="ARBA00001163"/>
    </source>
</evidence>
<dbReference type="EMBL" id="CAUYUE010000003">
    <property type="protein sequence ID" value="CAK0753756.1"/>
    <property type="molecule type" value="Genomic_DNA"/>
</dbReference>
<keyword evidence="5" id="KW-0210">Decarboxylase</keyword>